<feature type="region of interest" description="Disordered" evidence="1">
    <location>
        <begin position="1"/>
        <end position="22"/>
    </location>
</feature>
<dbReference type="Proteomes" id="UP001148838">
    <property type="component" value="Unassembled WGS sequence"/>
</dbReference>
<sequence>MITVQDVKQRRSRKQNINPSAAESTAFAHRGSLFYKVRVTKDDAVVDVPVCRNAFIGFHGITRGRLRTIQASLMSG</sequence>
<accession>A0ABQ8SB04</accession>
<gene>
    <name evidence="2" type="ORF">ANN_19458</name>
</gene>
<evidence type="ECO:0000313" key="3">
    <source>
        <dbReference type="Proteomes" id="UP001148838"/>
    </source>
</evidence>
<proteinExistence type="predicted"/>
<evidence type="ECO:0000313" key="2">
    <source>
        <dbReference type="EMBL" id="KAJ4430867.1"/>
    </source>
</evidence>
<dbReference type="EMBL" id="JAJSOF020000031">
    <property type="protein sequence ID" value="KAJ4430867.1"/>
    <property type="molecule type" value="Genomic_DNA"/>
</dbReference>
<protein>
    <submittedName>
        <fullName evidence="2">Uncharacterized protein</fullName>
    </submittedName>
</protein>
<organism evidence="2 3">
    <name type="scientific">Periplaneta americana</name>
    <name type="common">American cockroach</name>
    <name type="synonym">Blatta americana</name>
    <dbReference type="NCBI Taxonomy" id="6978"/>
    <lineage>
        <taxon>Eukaryota</taxon>
        <taxon>Metazoa</taxon>
        <taxon>Ecdysozoa</taxon>
        <taxon>Arthropoda</taxon>
        <taxon>Hexapoda</taxon>
        <taxon>Insecta</taxon>
        <taxon>Pterygota</taxon>
        <taxon>Neoptera</taxon>
        <taxon>Polyneoptera</taxon>
        <taxon>Dictyoptera</taxon>
        <taxon>Blattodea</taxon>
        <taxon>Blattoidea</taxon>
        <taxon>Blattidae</taxon>
        <taxon>Blattinae</taxon>
        <taxon>Periplaneta</taxon>
    </lineage>
</organism>
<evidence type="ECO:0000256" key="1">
    <source>
        <dbReference type="SAM" id="MobiDB-lite"/>
    </source>
</evidence>
<name>A0ABQ8SB04_PERAM</name>
<keyword evidence="3" id="KW-1185">Reference proteome</keyword>
<reference evidence="2 3" key="1">
    <citation type="journal article" date="2022" name="Allergy">
        <title>Genome assembly and annotation of Periplaneta americana reveal a comprehensive cockroach allergen profile.</title>
        <authorList>
            <person name="Wang L."/>
            <person name="Xiong Q."/>
            <person name="Saelim N."/>
            <person name="Wang L."/>
            <person name="Nong W."/>
            <person name="Wan A.T."/>
            <person name="Shi M."/>
            <person name="Liu X."/>
            <person name="Cao Q."/>
            <person name="Hui J.H.L."/>
            <person name="Sookrung N."/>
            <person name="Leung T.F."/>
            <person name="Tungtrongchitr A."/>
            <person name="Tsui S.K.W."/>
        </authorList>
    </citation>
    <scope>NUCLEOTIDE SEQUENCE [LARGE SCALE GENOMIC DNA]</scope>
    <source>
        <strain evidence="2">PWHHKU_190912</strain>
    </source>
</reference>
<comment type="caution">
    <text evidence="2">The sequence shown here is derived from an EMBL/GenBank/DDBJ whole genome shotgun (WGS) entry which is preliminary data.</text>
</comment>